<reference evidence="1" key="2">
    <citation type="submission" date="2022-06" db="EMBL/GenBank/DDBJ databases">
        <title>Xiashengella guii gen. nov. sp. nov., a bacterium isolated form anaerobic digestion tank.</title>
        <authorList>
            <person name="Huang H."/>
        </authorList>
    </citation>
    <scope>NUCLEOTIDE SEQUENCE</scope>
    <source>
        <strain evidence="1">Ai-910</strain>
    </source>
</reference>
<organism evidence="1 2">
    <name type="scientific">Xiashengella succiniciproducens</name>
    <dbReference type="NCBI Taxonomy" id="2949635"/>
    <lineage>
        <taxon>Bacteria</taxon>
        <taxon>Pseudomonadati</taxon>
        <taxon>Bacteroidota</taxon>
        <taxon>Bacteroidia</taxon>
        <taxon>Marinilabiliales</taxon>
        <taxon>Marinilabiliaceae</taxon>
        <taxon>Xiashengella</taxon>
    </lineage>
</organism>
<dbReference type="AlphaFoldDB" id="A0A9J6ZR68"/>
<name>A0A9J6ZR68_9BACT</name>
<dbReference type="Gene3D" id="2.60.40.3630">
    <property type="match status" value="1"/>
</dbReference>
<dbReference type="EMBL" id="CP098400">
    <property type="protein sequence ID" value="URW80127.1"/>
    <property type="molecule type" value="Genomic_DNA"/>
</dbReference>
<dbReference type="RefSeq" id="WP_250724245.1">
    <property type="nucleotide sequence ID" value="NZ_CP098400.1"/>
</dbReference>
<evidence type="ECO:0000313" key="2">
    <source>
        <dbReference type="Proteomes" id="UP001056426"/>
    </source>
</evidence>
<accession>A0A9J6ZR68</accession>
<dbReference type="KEGG" id="alkq:M9189_01970"/>
<sequence>MKRTNLFSGALLWVLMVVVTFSGCEKLELYEIDAPQDLQSKIDSIAAAREGRNTGDTTYIDIIKSIVGAEDNSSGWWADHSDYFEIAPGKLLTLEFINYGTGSNNWNNWNLALTTKAYSDGDPEYSEYFVLRSDAYGWGNGDFALGRVEHNYGELGGEDIWAVFRQKMQGAYVTLEVDFSPTGNVFVTSTAVATDGTVLVQSYNHPVPVSSSVTAFLVVDGSHFLMKKAYLLPTKVKEIEDEDAVSIQVTDAPTAVELGSEDFWGLAKAVVTFTDGSTKELSKEDLHFNVVPDTETLGAKTVVVAYSKTKQGKPGPTVSTVYNLNVVMPVQQIEVTQNPLITTYYFFSDDSIILDTRGLVVTATYGDDSQGVMPLGNLSIGKVPPFAGTHNITITYKGETSTVSTTLPITMVKGSGQVGATDFSTGFAGDVSANIAIPYGESLTYKLKLYSLARENWHNAIVRLQKSDGTLTTFARMDHWAWGDGYIDGTTVGESNWNWDTFKAGLHGSSIEITITNNGDNTADVEYLVTYANGEEHFQRFLGISVDSSDLNAAITVERCYVVFTE</sequence>
<proteinExistence type="predicted"/>
<reference evidence="1" key="1">
    <citation type="submission" date="2022-05" db="EMBL/GenBank/DDBJ databases">
        <authorList>
            <person name="Sun X."/>
        </authorList>
    </citation>
    <scope>NUCLEOTIDE SEQUENCE</scope>
    <source>
        <strain evidence="1">Ai-910</strain>
    </source>
</reference>
<gene>
    <name evidence="1" type="ORF">M9189_01970</name>
</gene>
<evidence type="ECO:0008006" key="3">
    <source>
        <dbReference type="Google" id="ProtNLM"/>
    </source>
</evidence>
<protein>
    <recommendedName>
        <fullName evidence="3">Ig-like domain-containing protein</fullName>
    </recommendedName>
</protein>
<evidence type="ECO:0000313" key="1">
    <source>
        <dbReference type="EMBL" id="URW80127.1"/>
    </source>
</evidence>
<dbReference type="PROSITE" id="PS51257">
    <property type="entry name" value="PROKAR_LIPOPROTEIN"/>
    <property type="match status" value="1"/>
</dbReference>
<dbReference type="Proteomes" id="UP001056426">
    <property type="component" value="Chromosome"/>
</dbReference>
<keyword evidence="2" id="KW-1185">Reference proteome</keyword>